<feature type="region of interest" description="Disordered" evidence="2">
    <location>
        <begin position="109"/>
        <end position="128"/>
    </location>
</feature>
<evidence type="ECO:0000256" key="1">
    <source>
        <dbReference type="SAM" id="Coils"/>
    </source>
</evidence>
<gene>
    <name evidence="3" type="ORF">C8A03DRAFT_37250</name>
</gene>
<accession>A0AAN7C3Y0</accession>
<comment type="caution">
    <text evidence="3">The sequence shown here is derived from an EMBL/GenBank/DDBJ whole genome shotgun (WGS) entry which is preliminary data.</text>
</comment>
<name>A0AAN7C3Y0_9PEZI</name>
<reference evidence="3" key="2">
    <citation type="submission" date="2023-05" db="EMBL/GenBank/DDBJ databases">
        <authorList>
            <consortium name="Lawrence Berkeley National Laboratory"/>
            <person name="Steindorff A."/>
            <person name="Hensen N."/>
            <person name="Bonometti L."/>
            <person name="Westerberg I."/>
            <person name="Brannstrom I.O."/>
            <person name="Guillou S."/>
            <person name="Cros-Aarteil S."/>
            <person name="Calhoun S."/>
            <person name="Haridas S."/>
            <person name="Kuo A."/>
            <person name="Mondo S."/>
            <person name="Pangilinan J."/>
            <person name="Riley R."/>
            <person name="Labutti K."/>
            <person name="Andreopoulos B."/>
            <person name="Lipzen A."/>
            <person name="Chen C."/>
            <person name="Yanf M."/>
            <person name="Daum C."/>
            <person name="Ng V."/>
            <person name="Clum A."/>
            <person name="Ohm R."/>
            <person name="Martin F."/>
            <person name="Silar P."/>
            <person name="Natvig D."/>
            <person name="Lalanne C."/>
            <person name="Gautier V."/>
            <person name="Ament-Velasquez S.L."/>
            <person name="Kruys A."/>
            <person name="Hutchinson M.I."/>
            <person name="Powell A.J."/>
            <person name="Barry K."/>
            <person name="Miller A.N."/>
            <person name="Grigoriev I.V."/>
            <person name="Debuchy R."/>
            <person name="Gladieux P."/>
            <person name="Thoren M.H."/>
            <person name="Johannesson H."/>
        </authorList>
    </citation>
    <scope>NUCLEOTIDE SEQUENCE</scope>
    <source>
        <strain evidence="3">CBS 532.94</strain>
    </source>
</reference>
<feature type="coiled-coil region" evidence="1">
    <location>
        <begin position="183"/>
        <end position="234"/>
    </location>
</feature>
<evidence type="ECO:0000313" key="4">
    <source>
        <dbReference type="Proteomes" id="UP001303760"/>
    </source>
</evidence>
<sequence length="236" mass="26611">MEPTQATASHSIALLRPAARSLAKQLQDLGDVDVDGLPTNDFTNWPKVRLHGKTYILEEWLHRKRPRTSWIGDHGRFLTEVVGGRDVGPFWCCGYCGQVFAAKATSSPGVHLNQDHQKYEEGREATTPVVKKQRSAKETLRGASGTPMTAQPLDDSFKTSLLGWEEAVQSIPSTTNTAFNNNNDNENNNVLLLEETRKRLEETRQELAETRQELADTRQQLAQLYVENQRLKAQNR</sequence>
<keyword evidence="1" id="KW-0175">Coiled coil</keyword>
<protein>
    <submittedName>
        <fullName evidence="3">Uncharacterized protein</fullName>
    </submittedName>
</protein>
<dbReference type="AlphaFoldDB" id="A0AAN7C3Y0"/>
<proteinExistence type="predicted"/>
<dbReference type="Proteomes" id="UP001303760">
    <property type="component" value="Unassembled WGS sequence"/>
</dbReference>
<evidence type="ECO:0000256" key="2">
    <source>
        <dbReference type="SAM" id="MobiDB-lite"/>
    </source>
</evidence>
<dbReference type="EMBL" id="MU860313">
    <property type="protein sequence ID" value="KAK4234939.1"/>
    <property type="molecule type" value="Genomic_DNA"/>
</dbReference>
<keyword evidence="4" id="KW-1185">Reference proteome</keyword>
<organism evidence="3 4">
    <name type="scientific">Achaetomium macrosporum</name>
    <dbReference type="NCBI Taxonomy" id="79813"/>
    <lineage>
        <taxon>Eukaryota</taxon>
        <taxon>Fungi</taxon>
        <taxon>Dikarya</taxon>
        <taxon>Ascomycota</taxon>
        <taxon>Pezizomycotina</taxon>
        <taxon>Sordariomycetes</taxon>
        <taxon>Sordariomycetidae</taxon>
        <taxon>Sordariales</taxon>
        <taxon>Chaetomiaceae</taxon>
        <taxon>Achaetomium</taxon>
    </lineage>
</organism>
<evidence type="ECO:0000313" key="3">
    <source>
        <dbReference type="EMBL" id="KAK4234939.1"/>
    </source>
</evidence>
<feature type="compositionally biased region" description="Basic and acidic residues" evidence="2">
    <location>
        <begin position="113"/>
        <end position="124"/>
    </location>
</feature>
<reference evidence="3" key="1">
    <citation type="journal article" date="2023" name="Mol. Phylogenet. Evol.">
        <title>Genome-scale phylogeny and comparative genomics of the fungal order Sordariales.</title>
        <authorList>
            <person name="Hensen N."/>
            <person name="Bonometti L."/>
            <person name="Westerberg I."/>
            <person name="Brannstrom I.O."/>
            <person name="Guillou S."/>
            <person name="Cros-Aarteil S."/>
            <person name="Calhoun S."/>
            <person name="Haridas S."/>
            <person name="Kuo A."/>
            <person name="Mondo S."/>
            <person name="Pangilinan J."/>
            <person name="Riley R."/>
            <person name="LaButti K."/>
            <person name="Andreopoulos B."/>
            <person name="Lipzen A."/>
            <person name="Chen C."/>
            <person name="Yan M."/>
            <person name="Daum C."/>
            <person name="Ng V."/>
            <person name="Clum A."/>
            <person name="Steindorff A."/>
            <person name="Ohm R.A."/>
            <person name="Martin F."/>
            <person name="Silar P."/>
            <person name="Natvig D.O."/>
            <person name="Lalanne C."/>
            <person name="Gautier V."/>
            <person name="Ament-Velasquez S.L."/>
            <person name="Kruys A."/>
            <person name="Hutchinson M.I."/>
            <person name="Powell A.J."/>
            <person name="Barry K."/>
            <person name="Miller A.N."/>
            <person name="Grigoriev I.V."/>
            <person name="Debuchy R."/>
            <person name="Gladieux P."/>
            <person name="Hiltunen Thoren M."/>
            <person name="Johannesson H."/>
        </authorList>
    </citation>
    <scope>NUCLEOTIDE SEQUENCE</scope>
    <source>
        <strain evidence="3">CBS 532.94</strain>
    </source>
</reference>